<dbReference type="InterPro" id="IPR032710">
    <property type="entry name" value="NTF2-like_dom_sf"/>
</dbReference>
<sequence>MPDFHAFPTHLPHEPAFSHEDPATIVDRCHTPDLEHHNDGIILDRRRLIDHTGPARRNAREPDIRLHETLLDGDRAAARHTMTVLTGKDRTLRVEVHPFARLAPDGRIHRVHSITRTVEP</sequence>
<feature type="domain" description="SnoaL-like" evidence="1">
    <location>
        <begin position="16"/>
        <end position="110"/>
    </location>
</feature>
<keyword evidence="3" id="KW-1185">Reference proteome</keyword>
<dbReference type="RefSeq" id="WP_179828564.1">
    <property type="nucleotide sequence ID" value="NZ_JACCCO010000003.1"/>
</dbReference>
<dbReference type="AlphaFoldDB" id="A0A852VDJ1"/>
<gene>
    <name evidence="2" type="ORF">HDA43_006678</name>
</gene>
<accession>A0A852VDJ1</accession>
<comment type="caution">
    <text evidence="2">The sequence shown here is derived from an EMBL/GenBank/DDBJ whole genome shotgun (WGS) entry which is preliminary data.</text>
</comment>
<name>A0A852VDJ1_9ACTN</name>
<dbReference type="InterPro" id="IPR037401">
    <property type="entry name" value="SnoaL-like"/>
</dbReference>
<dbReference type="SUPFAM" id="SSF54427">
    <property type="entry name" value="NTF2-like"/>
    <property type="match status" value="1"/>
</dbReference>
<dbReference type="EMBL" id="JACCCO010000003">
    <property type="protein sequence ID" value="NYF44451.1"/>
    <property type="molecule type" value="Genomic_DNA"/>
</dbReference>
<evidence type="ECO:0000313" key="3">
    <source>
        <dbReference type="Proteomes" id="UP000576393"/>
    </source>
</evidence>
<protein>
    <recommendedName>
        <fullName evidence="1">SnoaL-like domain-containing protein</fullName>
    </recommendedName>
</protein>
<dbReference type="Proteomes" id="UP000576393">
    <property type="component" value="Unassembled WGS sequence"/>
</dbReference>
<evidence type="ECO:0000313" key="2">
    <source>
        <dbReference type="EMBL" id="NYF44451.1"/>
    </source>
</evidence>
<reference evidence="2 3" key="1">
    <citation type="submission" date="2020-07" db="EMBL/GenBank/DDBJ databases">
        <title>Sequencing the genomes of 1000 actinobacteria strains.</title>
        <authorList>
            <person name="Klenk H.-P."/>
        </authorList>
    </citation>
    <scope>NUCLEOTIDE SEQUENCE [LARGE SCALE GENOMIC DNA]</scope>
    <source>
        <strain evidence="2 3">DSM 45763</strain>
    </source>
</reference>
<proteinExistence type="predicted"/>
<dbReference type="Pfam" id="PF12680">
    <property type="entry name" value="SnoaL_2"/>
    <property type="match status" value="1"/>
</dbReference>
<dbReference type="Gene3D" id="3.10.450.50">
    <property type="match status" value="1"/>
</dbReference>
<organism evidence="2 3">
    <name type="scientific">Streptosporangium sandarakinum</name>
    <dbReference type="NCBI Taxonomy" id="1260955"/>
    <lineage>
        <taxon>Bacteria</taxon>
        <taxon>Bacillati</taxon>
        <taxon>Actinomycetota</taxon>
        <taxon>Actinomycetes</taxon>
        <taxon>Streptosporangiales</taxon>
        <taxon>Streptosporangiaceae</taxon>
        <taxon>Streptosporangium</taxon>
    </lineage>
</organism>
<evidence type="ECO:0000259" key="1">
    <source>
        <dbReference type="Pfam" id="PF12680"/>
    </source>
</evidence>